<evidence type="ECO:0000313" key="3">
    <source>
        <dbReference type="Proteomes" id="UP000018201"/>
    </source>
</evidence>
<dbReference type="AlphaFoldDB" id="U6H1E4"/>
<evidence type="ECO:0000313" key="2">
    <source>
        <dbReference type="EMBL" id="CDI85677.1"/>
    </source>
</evidence>
<feature type="compositionally biased region" description="Basic and acidic residues" evidence="1">
    <location>
        <begin position="419"/>
        <end position="434"/>
    </location>
</feature>
<dbReference type="OrthoDB" id="10514433at2759"/>
<evidence type="ECO:0000256" key="1">
    <source>
        <dbReference type="SAM" id="MobiDB-lite"/>
    </source>
</evidence>
<gene>
    <name evidence="2" type="ORF">EPH_0016530</name>
</gene>
<reference evidence="2" key="1">
    <citation type="submission" date="2013-10" db="EMBL/GenBank/DDBJ databases">
        <title>Genomic analysis of the causative agents of coccidiosis in chickens.</title>
        <authorList>
            <person name="Reid A.J."/>
            <person name="Blake D."/>
            <person name="Billington K."/>
            <person name="Browne H."/>
            <person name="Dunn M."/>
            <person name="Hung S."/>
            <person name="Kawahara F."/>
            <person name="Miranda-Saavedra D."/>
            <person name="Mourier T."/>
            <person name="Nagra H."/>
            <person name="Otto T.D."/>
            <person name="Rawlings N."/>
            <person name="Sanchez A."/>
            <person name="Sanders M."/>
            <person name="Subramaniam C."/>
            <person name="Tay Y."/>
            <person name="Dear P."/>
            <person name="Doerig C."/>
            <person name="Gruber A."/>
            <person name="Parkinson J."/>
            <person name="Shirley M."/>
            <person name="Wan K.L."/>
            <person name="Berriman M."/>
            <person name="Tomley F."/>
            <person name="Pain A."/>
        </authorList>
    </citation>
    <scope>NUCLEOTIDE SEQUENCE [LARGE SCALE GENOMIC DNA]</scope>
    <source>
        <strain evidence="2">Houghton</strain>
    </source>
</reference>
<reference evidence="2" key="2">
    <citation type="submission" date="2013-10" db="EMBL/GenBank/DDBJ databases">
        <authorList>
            <person name="Aslett M."/>
        </authorList>
    </citation>
    <scope>NUCLEOTIDE SEQUENCE [LARGE SCALE GENOMIC DNA]</scope>
    <source>
        <strain evidence="2">Houghton</strain>
    </source>
</reference>
<organism evidence="2 3">
    <name type="scientific">Eimeria praecox</name>
    <dbReference type="NCBI Taxonomy" id="51316"/>
    <lineage>
        <taxon>Eukaryota</taxon>
        <taxon>Sar</taxon>
        <taxon>Alveolata</taxon>
        <taxon>Apicomplexa</taxon>
        <taxon>Conoidasida</taxon>
        <taxon>Coccidia</taxon>
        <taxon>Eucoccidiorida</taxon>
        <taxon>Eimeriorina</taxon>
        <taxon>Eimeriidae</taxon>
        <taxon>Eimeria</taxon>
    </lineage>
</organism>
<name>U6H1E4_9EIME</name>
<feature type="region of interest" description="Disordered" evidence="1">
    <location>
        <begin position="408"/>
        <end position="459"/>
    </location>
</feature>
<dbReference type="Proteomes" id="UP000018201">
    <property type="component" value="Unassembled WGS sequence"/>
</dbReference>
<proteinExistence type="predicted"/>
<sequence>MEGGQGSSFSSVRSSVEEILATQSPSCVPFGYRMAAKEEEGGGGTSLPSPVAHREITYFPTGKRVLACGDDWELRHYGGISAASILSRLRQCLRIDQERMDMFKHVFQEEQLEFDRYLAYVENCLLLYPEDCMQTLPMVQSVVDELKAEIAGAHSSLQTVEGIAADVKERTMQLIKEYEDFEVELCSLQQRVSAAYQASENRNCRMFSDAESGTEEEDDHEGNARLALIGEAVSAKEREQRRQLTLLVTENKRMELVEVGNSVFPSSLSALACRRDEQYSTAGEGLAAPPPTPNPEFENFMLLEQAFADVEPHAFAIFQQPDSPPQQREMNTETVLVEDQNEGAWKASASTAIRAVSVEAPGAVSELPGTLVPRKPHEIRRGRPRYRRLNPLGQAYEDNCCHGDPTFVYSADESSPPRSSDRTCSAEKEDEPQQHLRCKSSPHGTVAASSLLDLHSSTY</sequence>
<keyword evidence="3" id="KW-1185">Reference proteome</keyword>
<protein>
    <submittedName>
        <fullName evidence="2">Uncharacterized protein</fullName>
    </submittedName>
</protein>
<dbReference type="EMBL" id="HG694123">
    <property type="protein sequence ID" value="CDI85677.1"/>
    <property type="molecule type" value="Genomic_DNA"/>
</dbReference>
<dbReference type="VEuPathDB" id="ToxoDB:EPH_0016530"/>
<accession>U6H1E4</accession>